<dbReference type="CDD" id="cd10931">
    <property type="entry name" value="CE4_u7"/>
    <property type="match status" value="1"/>
</dbReference>
<evidence type="ECO:0000313" key="2">
    <source>
        <dbReference type="EMBL" id="NEZ45597.1"/>
    </source>
</evidence>
<evidence type="ECO:0000313" key="3">
    <source>
        <dbReference type="Proteomes" id="UP000473885"/>
    </source>
</evidence>
<dbReference type="SUPFAM" id="SSF88713">
    <property type="entry name" value="Glycoside hydrolase/deacetylase"/>
    <property type="match status" value="1"/>
</dbReference>
<reference evidence="2 3" key="1">
    <citation type="submission" date="2019-04" db="EMBL/GenBank/DDBJ databases">
        <title>Genome sequencing of Clostridium botulinum Groups I-IV and Clostridium butyricum.</title>
        <authorList>
            <person name="Brunt J."/>
            <person name="Van Vliet A.H.M."/>
            <person name="Stringer S.C."/>
            <person name="Carter A.T."/>
            <person name="Peck M.W."/>
        </authorList>
    </citation>
    <scope>NUCLEOTIDE SEQUENCE [LARGE SCALE GENOMIC DNA]</scope>
    <source>
        <strain evidence="2 3">IFR 18/094</strain>
    </source>
</reference>
<comment type="caution">
    <text evidence="2">The sequence shown here is derived from an EMBL/GenBank/DDBJ whole genome shotgun (WGS) entry which is preliminary data.</text>
</comment>
<feature type="domain" description="DUF7033" evidence="1">
    <location>
        <begin position="97"/>
        <end position="177"/>
    </location>
</feature>
<dbReference type="Pfam" id="PF23019">
    <property type="entry name" value="DUF7033"/>
    <property type="match status" value="1"/>
</dbReference>
<accession>A0A6M0R731</accession>
<dbReference type="GO" id="GO:0005975">
    <property type="term" value="P:carbohydrate metabolic process"/>
    <property type="evidence" value="ECO:0007669"/>
    <property type="project" value="InterPro"/>
</dbReference>
<dbReference type="InterPro" id="IPR011330">
    <property type="entry name" value="Glyco_hydro/deAcase_b/a-brl"/>
</dbReference>
<protein>
    <recommendedName>
        <fullName evidence="1">DUF7033 domain-containing protein</fullName>
    </recommendedName>
</protein>
<dbReference type="InterPro" id="IPR054297">
    <property type="entry name" value="DUF7033"/>
</dbReference>
<organism evidence="2 3">
    <name type="scientific">Clostridium niameyense</name>
    <dbReference type="NCBI Taxonomy" id="1622073"/>
    <lineage>
        <taxon>Bacteria</taxon>
        <taxon>Bacillati</taxon>
        <taxon>Bacillota</taxon>
        <taxon>Clostridia</taxon>
        <taxon>Eubacteriales</taxon>
        <taxon>Clostridiaceae</taxon>
        <taxon>Clostridium</taxon>
    </lineage>
</organism>
<gene>
    <name evidence="2" type="ORF">FDF74_00040</name>
</gene>
<name>A0A6M0R731_9CLOT</name>
<dbReference type="RefSeq" id="WP_163248080.1">
    <property type="nucleotide sequence ID" value="NZ_SXDP01000001.1"/>
</dbReference>
<dbReference type="Gene3D" id="3.20.20.370">
    <property type="entry name" value="Glycoside hydrolase/deacetylase"/>
    <property type="match status" value="1"/>
</dbReference>
<proteinExistence type="predicted"/>
<keyword evidence="3" id="KW-1185">Reference proteome</keyword>
<sequence length="455" mass="54352">MINFIPCDKVNKKFIYCFYYLTKEINEDVDISNSPIEGDINIFYGLKPTIKNSIYIPFEEINNAENVFENYYDTEKYITFKPIENPYKNNQNIIEFKFDIISSAAYMICCEEEYKLDKRDDKNRFLSDFSFRRENINRPLFDIYKRILIDSIKNIDNNIQQRDKKLEVLITHDVDNVDSRNIYILLHLIKDNIMKKRFINALKQLVYYSYKNRYNMFEKYLSIEKKYDVISDFYFILGQKGRFGRRYSLDTIKDELQILKNNNNGIGMHTNYYYYNDYEKILTDKNSLEDYIQQDVIGCRNHYLRFNVPDSWEILKNINIKYDTTLGYSDNNGFRAGTCSSFVPFNLNSSSLIPIYEVPLVIMDILVMENSLSYDEKFNKVKNILDYSKEYKGTISILWHLCVLENNDYKKMYLDILEYIKSIGGTFIDKGQVEAKFERELKDINKLFSKLECVK</sequence>
<evidence type="ECO:0000259" key="1">
    <source>
        <dbReference type="Pfam" id="PF23019"/>
    </source>
</evidence>
<dbReference type="AlphaFoldDB" id="A0A6M0R731"/>
<dbReference type="EMBL" id="SXDP01000001">
    <property type="protein sequence ID" value="NEZ45597.1"/>
    <property type="molecule type" value="Genomic_DNA"/>
</dbReference>
<dbReference type="Proteomes" id="UP000473885">
    <property type="component" value="Unassembled WGS sequence"/>
</dbReference>